<dbReference type="CDD" id="cd21037">
    <property type="entry name" value="MLKL_NTD"/>
    <property type="match status" value="1"/>
</dbReference>
<evidence type="ECO:0000256" key="1">
    <source>
        <dbReference type="PROSITE-ProRule" id="PRU00339"/>
    </source>
</evidence>
<dbReference type="Gene3D" id="1.25.40.10">
    <property type="entry name" value="Tetratricopeptide repeat domain"/>
    <property type="match status" value="1"/>
</dbReference>
<organism evidence="3 4">
    <name type="scientific">Thelephora terrestris</name>
    <dbReference type="NCBI Taxonomy" id="56493"/>
    <lineage>
        <taxon>Eukaryota</taxon>
        <taxon>Fungi</taxon>
        <taxon>Dikarya</taxon>
        <taxon>Basidiomycota</taxon>
        <taxon>Agaricomycotina</taxon>
        <taxon>Agaricomycetes</taxon>
        <taxon>Thelephorales</taxon>
        <taxon>Thelephoraceae</taxon>
        <taxon>Thelephora</taxon>
    </lineage>
</organism>
<dbReference type="PRINTS" id="PR00364">
    <property type="entry name" value="DISEASERSIST"/>
</dbReference>
<dbReference type="InterPro" id="IPR011990">
    <property type="entry name" value="TPR-like_helical_dom_sf"/>
</dbReference>
<dbReference type="InterPro" id="IPR059179">
    <property type="entry name" value="MLKL-like_MCAfunc"/>
</dbReference>
<proteinExistence type="predicted"/>
<reference evidence="3" key="1">
    <citation type="journal article" date="2020" name="Nat. Commun.">
        <title>Large-scale genome sequencing of mycorrhizal fungi provides insights into the early evolution of symbiotic traits.</title>
        <authorList>
            <person name="Miyauchi S."/>
            <person name="Kiss E."/>
            <person name="Kuo A."/>
            <person name="Drula E."/>
            <person name="Kohler A."/>
            <person name="Sanchez-Garcia M."/>
            <person name="Morin E."/>
            <person name="Andreopoulos B."/>
            <person name="Barry K.W."/>
            <person name="Bonito G."/>
            <person name="Buee M."/>
            <person name="Carver A."/>
            <person name="Chen C."/>
            <person name="Cichocki N."/>
            <person name="Clum A."/>
            <person name="Culley D."/>
            <person name="Crous P.W."/>
            <person name="Fauchery L."/>
            <person name="Girlanda M."/>
            <person name="Hayes R.D."/>
            <person name="Keri Z."/>
            <person name="LaButti K."/>
            <person name="Lipzen A."/>
            <person name="Lombard V."/>
            <person name="Magnuson J."/>
            <person name="Maillard F."/>
            <person name="Murat C."/>
            <person name="Nolan M."/>
            <person name="Ohm R.A."/>
            <person name="Pangilinan J."/>
            <person name="Pereira M.F."/>
            <person name="Perotto S."/>
            <person name="Peter M."/>
            <person name="Pfister S."/>
            <person name="Riley R."/>
            <person name="Sitrit Y."/>
            <person name="Stielow J.B."/>
            <person name="Szollosi G."/>
            <person name="Zifcakova L."/>
            <person name="Stursova M."/>
            <person name="Spatafora J.W."/>
            <person name="Tedersoo L."/>
            <person name="Vaario L.M."/>
            <person name="Yamada A."/>
            <person name="Yan M."/>
            <person name="Wang P."/>
            <person name="Xu J."/>
            <person name="Bruns T."/>
            <person name="Baldrian P."/>
            <person name="Vilgalys R."/>
            <person name="Dunand C."/>
            <person name="Henrissat B."/>
            <person name="Grigoriev I.V."/>
            <person name="Hibbett D."/>
            <person name="Nagy L.G."/>
            <person name="Martin F.M."/>
        </authorList>
    </citation>
    <scope>NUCLEOTIDE SEQUENCE</scope>
    <source>
        <strain evidence="3">UH-Tt-Lm1</strain>
    </source>
</reference>
<keyword evidence="2" id="KW-0175">Coiled coil</keyword>
<dbReference type="Pfam" id="PF13424">
    <property type="entry name" value="TPR_12"/>
    <property type="match status" value="1"/>
</dbReference>
<protein>
    <recommendedName>
        <fullName evidence="5">NB-ARC domain-containing protein</fullName>
    </recommendedName>
</protein>
<evidence type="ECO:0000256" key="2">
    <source>
        <dbReference type="SAM" id="Coils"/>
    </source>
</evidence>
<dbReference type="Gene3D" id="3.40.50.300">
    <property type="entry name" value="P-loop containing nucleotide triphosphate hydrolases"/>
    <property type="match status" value="1"/>
</dbReference>
<feature type="coiled-coil region" evidence="2">
    <location>
        <begin position="733"/>
        <end position="786"/>
    </location>
</feature>
<dbReference type="EMBL" id="WIUZ02000009">
    <property type="protein sequence ID" value="KAF9783844.1"/>
    <property type="molecule type" value="Genomic_DNA"/>
</dbReference>
<dbReference type="Proteomes" id="UP000736335">
    <property type="component" value="Unassembled WGS sequence"/>
</dbReference>
<evidence type="ECO:0000313" key="3">
    <source>
        <dbReference type="EMBL" id="KAF9783844.1"/>
    </source>
</evidence>
<comment type="caution">
    <text evidence="3">The sequence shown here is derived from an EMBL/GenBank/DDBJ whole genome shotgun (WGS) entry which is preliminary data.</text>
</comment>
<dbReference type="SUPFAM" id="SSF52540">
    <property type="entry name" value="P-loop containing nucleoside triphosphate hydrolases"/>
    <property type="match status" value="1"/>
</dbReference>
<name>A0A9P6HC87_9AGAM</name>
<dbReference type="PANTHER" id="PTHR47691:SF3">
    <property type="entry name" value="HTH-TYPE TRANSCRIPTIONAL REGULATOR RV0890C-RELATED"/>
    <property type="match status" value="1"/>
</dbReference>
<keyword evidence="1" id="KW-0802">TPR repeat</keyword>
<gene>
    <name evidence="3" type="ORF">BJ322DRAFT_1109693</name>
</gene>
<keyword evidence="4" id="KW-1185">Reference proteome</keyword>
<dbReference type="AlphaFoldDB" id="A0A9P6HC87"/>
<dbReference type="PROSITE" id="PS50005">
    <property type="entry name" value="TPR"/>
    <property type="match status" value="1"/>
</dbReference>
<feature type="repeat" description="TPR" evidence="1">
    <location>
        <begin position="800"/>
        <end position="833"/>
    </location>
</feature>
<evidence type="ECO:0000313" key="4">
    <source>
        <dbReference type="Proteomes" id="UP000736335"/>
    </source>
</evidence>
<dbReference type="InterPro" id="IPR027417">
    <property type="entry name" value="P-loop_NTPase"/>
</dbReference>
<sequence>MGRDDHLSSLNAAIDALDLARDAITSKPAKDAFGPAIVLLTSIKGSMINKPDCVELGLICADAYQVLARRVSESQAGQPSQAALKGINQLSMTVTEIQRQIVEWGKRNPISQHLHKKDDKKAISTWRSDLERFRRDLEARTFASTEFAIDTDVNIPGVHHSVSNTHPAVPKDVLNAGIVIPEARHDASSTNMAISTDHQNAAGTHPAIPEVRYHARTSIYHNTLNGHEKTYASAPGESPAPPPRVISGSIPDIHSNVLKTRTAVSRLQGEIEEMHRALKMTTPQTQNSVSGESPPRPPRIFFGRHELIEKIVGFAEHLTPVALTGAGGIGKTSIALTVLHDDRIKQRFGDDRRFIRCDQFPASLTHFLRRLSEVIGASVENPHGLVSLRPFLSSKEILIVLDNAESILDPQGHHSDEVYSAIEELSEFSNIWLFITSRISIIPSNCKTLEVPTLSREAACSAFYHIYDHGKQSDSANNILETLDFHPLSITLLATVAHQSKRGIDRLTREWENRRTGELGLGARELLGVVAFFPQGVDERNLDWFFPAISNRDVIFDKFCILSLAYRSEGFIKMLAPLRDYLSPKDPLSSPLLCMTKDCYFTRLSIPLDPEGPDFGEARWIASEDVNVEYLLDVLTSIDPDTVNVWGTCASFMDLLQWYKPRHIILGPKIERLPDDHPSKPGCLFRLSTLARLVGDCLGNERLLAHALELWRDRGDLHSVAVTLLNSGCVTRSLTLEEQVQRAEEALKIFKDLKDSVGQARCLAQLAELLRRNDQLDAAEETASRAITLLPENIEQLEACRCHRGLGNVYLTMGNWEKATEHFEVALGIASSHDWDEEAFRSHHSLASVFFQEQRFDEANTHLERAKLRAVNNVLWLAQLMELQAEVWYCEGRLEQAASEVSRAADTFQKLGREEDVGDCRQVLSMIMAAMSKAPFSDGPDPNGEF</sequence>
<dbReference type="PANTHER" id="PTHR47691">
    <property type="entry name" value="REGULATOR-RELATED"/>
    <property type="match status" value="1"/>
</dbReference>
<dbReference type="SUPFAM" id="SSF48452">
    <property type="entry name" value="TPR-like"/>
    <property type="match status" value="1"/>
</dbReference>
<accession>A0A9P6HC87</accession>
<dbReference type="OrthoDB" id="431454at2759"/>
<reference evidence="3" key="2">
    <citation type="submission" date="2020-11" db="EMBL/GenBank/DDBJ databases">
        <authorList>
            <consortium name="DOE Joint Genome Institute"/>
            <person name="Kuo A."/>
            <person name="Miyauchi S."/>
            <person name="Kiss E."/>
            <person name="Drula E."/>
            <person name="Kohler A."/>
            <person name="Sanchez-Garcia M."/>
            <person name="Andreopoulos B."/>
            <person name="Barry K.W."/>
            <person name="Bonito G."/>
            <person name="Buee M."/>
            <person name="Carver A."/>
            <person name="Chen C."/>
            <person name="Cichocki N."/>
            <person name="Clum A."/>
            <person name="Culley D."/>
            <person name="Crous P.W."/>
            <person name="Fauchery L."/>
            <person name="Girlanda M."/>
            <person name="Hayes R."/>
            <person name="Keri Z."/>
            <person name="Labutti K."/>
            <person name="Lipzen A."/>
            <person name="Lombard V."/>
            <person name="Magnuson J."/>
            <person name="Maillard F."/>
            <person name="Morin E."/>
            <person name="Murat C."/>
            <person name="Nolan M."/>
            <person name="Ohm R."/>
            <person name="Pangilinan J."/>
            <person name="Pereira M."/>
            <person name="Perotto S."/>
            <person name="Peter M."/>
            <person name="Riley R."/>
            <person name="Sitrit Y."/>
            <person name="Stielow B."/>
            <person name="Szollosi G."/>
            <person name="Zifcakova L."/>
            <person name="Stursova M."/>
            <person name="Spatafora J.W."/>
            <person name="Tedersoo L."/>
            <person name="Vaario L.-M."/>
            <person name="Yamada A."/>
            <person name="Yan M."/>
            <person name="Wang P."/>
            <person name="Xu J."/>
            <person name="Bruns T."/>
            <person name="Baldrian P."/>
            <person name="Vilgalys R."/>
            <person name="Henrissat B."/>
            <person name="Grigoriev I.V."/>
            <person name="Hibbett D."/>
            <person name="Nagy L.G."/>
            <person name="Martin F.M."/>
        </authorList>
    </citation>
    <scope>NUCLEOTIDE SEQUENCE</scope>
    <source>
        <strain evidence="3">UH-Tt-Lm1</strain>
    </source>
</reference>
<evidence type="ECO:0008006" key="5">
    <source>
        <dbReference type="Google" id="ProtNLM"/>
    </source>
</evidence>
<dbReference type="InterPro" id="IPR019734">
    <property type="entry name" value="TPR_rpt"/>
</dbReference>
<dbReference type="SMART" id="SM00028">
    <property type="entry name" value="TPR"/>
    <property type="match status" value="3"/>
</dbReference>